<dbReference type="Pfam" id="PF00028">
    <property type="entry name" value="Cadherin"/>
    <property type="match status" value="25"/>
</dbReference>
<feature type="domain" description="Cadherin" evidence="16">
    <location>
        <begin position="836"/>
        <end position="939"/>
    </location>
</feature>
<dbReference type="PANTHER" id="PTHR24027:SF422">
    <property type="entry name" value="CADHERIN DOMAIN-CONTAINING PROTEIN"/>
    <property type="match status" value="1"/>
</dbReference>
<feature type="domain" description="Cadherin" evidence="16">
    <location>
        <begin position="3389"/>
        <end position="3493"/>
    </location>
</feature>
<protein>
    <recommendedName>
        <fullName evidence="19">Fat-like cadherin-related tumor suppressor homolog</fullName>
    </recommendedName>
</protein>
<feature type="domain" description="Cadherin" evidence="16">
    <location>
        <begin position="368"/>
        <end position="474"/>
    </location>
</feature>
<feature type="domain" description="EGF-like" evidence="15">
    <location>
        <begin position="4075"/>
        <end position="4120"/>
    </location>
</feature>
<dbReference type="PROSITE" id="PS00010">
    <property type="entry name" value="ASX_HYDROXYL"/>
    <property type="match status" value="1"/>
</dbReference>
<evidence type="ECO:0000256" key="6">
    <source>
        <dbReference type="ARBA" id="ARBA00022989"/>
    </source>
</evidence>
<dbReference type="InterPro" id="IPR020894">
    <property type="entry name" value="Cadherin_CS"/>
</dbReference>
<evidence type="ECO:0000256" key="5">
    <source>
        <dbReference type="ARBA" id="ARBA00022837"/>
    </source>
</evidence>
<feature type="domain" description="Laminin G" evidence="14">
    <location>
        <begin position="3880"/>
        <end position="4070"/>
    </location>
</feature>
<evidence type="ECO:0000256" key="13">
    <source>
        <dbReference type="SAM" id="SignalP"/>
    </source>
</evidence>
<feature type="domain" description="Cadherin" evidence="16">
    <location>
        <begin position="1311"/>
        <end position="1407"/>
    </location>
</feature>
<feature type="domain" description="Cadherin" evidence="16">
    <location>
        <begin position="1049"/>
        <end position="1153"/>
    </location>
</feature>
<feature type="domain" description="Cadherin" evidence="16">
    <location>
        <begin position="1154"/>
        <end position="1257"/>
    </location>
</feature>
<feature type="domain" description="Cadherin" evidence="16">
    <location>
        <begin position="1507"/>
        <end position="1609"/>
    </location>
</feature>
<dbReference type="PROSITE" id="PS50268">
    <property type="entry name" value="CADHERIN_2"/>
    <property type="match status" value="34"/>
</dbReference>
<feature type="domain" description="Cadherin" evidence="16">
    <location>
        <begin position="1809"/>
        <end position="1927"/>
    </location>
</feature>
<keyword evidence="3 13" id="KW-0732">Signal</keyword>
<feature type="domain" description="Cadherin" evidence="16">
    <location>
        <begin position="3494"/>
        <end position="3598"/>
    </location>
</feature>
<feature type="region of interest" description="Disordered" evidence="11">
    <location>
        <begin position="1279"/>
        <end position="1305"/>
    </location>
</feature>
<dbReference type="InterPro" id="IPR000152">
    <property type="entry name" value="EGF-type_Asp/Asn_hydroxyl_site"/>
</dbReference>
<feature type="domain" description="Cadherin" evidence="16">
    <location>
        <begin position="2762"/>
        <end position="2863"/>
    </location>
</feature>
<dbReference type="SMART" id="SM00112">
    <property type="entry name" value="CA"/>
    <property type="match status" value="34"/>
</dbReference>
<feature type="domain" description="Cadherin" evidence="16">
    <location>
        <begin position="2447"/>
        <end position="2551"/>
    </location>
</feature>
<keyword evidence="10" id="KW-0245">EGF-like domain</keyword>
<feature type="domain" description="Cadherin" evidence="16">
    <location>
        <begin position="3613"/>
        <end position="3702"/>
    </location>
</feature>
<sequence length="4571" mass="492022">MVGAQAWLVVAAMWWLASAGPGPPALRFSRVLYNLTIPENSAPRTHALQPPADEPLGVRLPDPHARCRFRIRHGDKDKFFKAEERVVGDFCFLTIRTRAGHADVLNRERRDSYKLEVRATVQISHDQHLEADTVLAIEVADENDLSPLFYPTEYEALVPEDTPVHSSIARVTAEDADIGLNGEIYYSLAEPTDRFAVHTTSGIITITRALSASESTRYKIVVLARDRASLMARGEDAPAARATVIVRVERVNLHSPELRVRKLPELVENSTAEIYAIIEVSDRDSGDHGRIAGLEIVDGDPDGHFRVRPSVQPGEYDVVVHALLDRETSPRGYNLTLRATDAGHPPRSSYLTLPVMLVDANDNAPVFSREVYEASIPETAPPNTPVIRLKVTDRDEGRNARVYIEIVGGNEGGEFIVNPDTGVLYTAMTLDAEDKSLYTLTVSAIDQGNAGTRKQSSAKVKIAILDSNDNNPIFEQDNMEVSVPENGASGAVVARVVARDADSGENAYISYSIANLQPVPFDVDHFSGAVRTTRVLDYESMRREYTLRIRASDWGLPYRRQAEMRLVVRVKDVNDNRPQFERVDCVGYLPRRLPIGFEIVTLSAIDFDAGDVVSYRVVSGNEDNCFSLDSSTGVLSLTCDLNDARSDTKILNVTATDGTHFADSTSLTLHLVGGGTGVDANPLECRDTGVARRLTDLLAAAERSNAPIDLADEFPLAPSRYGENLHSPDFIDFPVEVKVNESVALGTSLVKLRARDRDLGYNGLLVYGISGGDADSAFRIDPDTGDLQVIGYLDRERESEYYLNVTVYDLGSPQRSASRLLPVTVLDVNDNRPRFEKTLASFRVTENAINGTAIFRANATDRDAGDFARVTYSLSGSSDGEGEFCVDASSGVVSVCAPLDRERRALYELTVRATDGGGLHSEALVRVAVDDVNDNAPRFGLQAYGARVREDVPVGTMVAVLEAFDPDLGDGGIVTYSLPDQAPEDIVFTIDGTSGTLRTAKRLDYEERQVYGVTVRATDGGRPALWAEASLVVEVLDVDENQHAPQFADRLVLTGSVREDAGRTAVALAAAATDADPPGRDSRLAYYIVAGSGMAHFSIDDQGMIRTLSPLDRETVPHYWLTACAQDHGLVPRLSCVQVYIEVEDVNDMVPWPEQASYAASVVEHAAGGTRVIRVRALDADDSPRPANVTYSIVAGNPDGLFSIDENTGEIVTTGRTLDREASAVHALEVQCSDGTLTTTTRVHVRVLDLNDHAPAFTHHFYDIRVPVRQDQLALDALPQGDAAEQSSTEWDAEEDEEGSGGRALWDYYDDDAPAGTYLATVVALDSDAGENGTVRYWSRARGAARALLRVHASTGRLLAAPGLHLTSDMSYDLTVRACDGGSRARCSVSRVGVRGAAAGGGAAPRVSEPAPLTVAELDPPGFLLAVLQASDPEGDPLYYDIVGGDDEHEFHIGRSDGSLVVARRLRHERRDKYALNISVTDGLHTVYTIVNVTVINDANEDGVSFSLDEYIVETSESRRAGEALVALQARGAGRLLYGLLAARAPASLPLFRLHELTGVLELAQPLDRESAAIHELTVWARDQAPRASRAFARVTIRVHDADEHAPEWGRRLAEARLVRDAPVGALVAALRAADRDAGDAARIIYSLGGGDDGTFSVDALGDVRVARALPARGPRDYTLHVRAANPPPAARYSTLPLHVLIVEPDDAPPSFTSSELVCEVYENEPAGATLGSLEARSPSTVRYSLTGGAGLFRLNPAAGVLSTAAPLDYEAASFYNLTVTAVNMGGGTATAQVSVHVLDRNEYPPTLMHDVYHGRISEAAAAGALVFDAGEGVKGATPLVLDVADLDSPAHRQRAYEILDPAAAKLFHVDPTTGALRLAAQVDYERAKSHEFNVRVVDAGSPRLPSDSVARVIVEVVDVNDCPPAFDQSSYEATLLLPTANGVLVATLHATDPDPAPDGLIKYDIIEGDEQSAFSLSNDGVLTVAKPESLAESYRLRVRASDGQYSSTARVVVRVREIENSGLAFQKADYYGSVVENSTKPALVAVLNVLGAALNEHVEFHILNPVEGFEVGLTSGAVRSTGVALDRERRDSYSLVLEARGGQRVARARLHAAVTDVNDNCPVFVGRPYVAAVRAGAEPGEPVLTVKAIDLDANDNGEVRYEMKRGHGELFRVDRRTGQVSLKQTLDAHASLYALVIAAFDGGTPACGADADVAVRVWAGGAAPAWDRPHYHLDAREDIPPGQPLAPPLRALSPLNRQLIYTLVDDNNASDLFEIHFDAAPDRGNNPCILVARAPLDFETTQTHELVVRATDGVTGAFADVAVTLRVLDVNDCAPELDKDVYRASVSEAAAVGELVVTVHATDNDTGVNGEIEYSLSGYGSESAAAEFSVEPRSGAVRVAAALDRERRAAYHLLVTAADSGRPALLTTAHLFITVEDVNDNPPRMERAVVPVTVSLEAARGTGVARVSAWDADAGDAPRLRYALAGPAPDHHALAVDPRTGVISLANTRAWAQAGSAPRSLNVSVSDGAHAVFARVKVSLAPANRSPPHFPHLVHEARARENQPPPLLLTTVKAYDDDPGEYGTIAYSIPSAKLRETFAIDATSGALTTLVPLDREKRAEWEVPVTASDGGGLLRHTTVRVRVADVNDNAPVFPHREYRAAVPGSRAPNAPFLTLTARDADAPDNARLHYSVYEGDVRSDTTGLFAVDPHTGALSFARDASAFASRSVQVWVRARDGGGLAGEAPVSVYVLAANETAPRLRAPPPTVFLPEDAPAGTLIAELRDPTDEETATRFRLAPGLWPRDLFAVDSVGRLVLAGQLDRETAAEHVIGVIAEGAGSPAPARLVQTRLLVLDVNSHAPAFHSQPYVVHLAEIAPPHTSVVQVMADDPDSGSNGEVRFSIVPNPDGDESASLFAVDPFSGWVTTTAALDRERRAEHRLALLAADSAPPHQRRTARGTLVVRLVDYNDCPPEFLQERYEAEIHEDAAAGTVVARLGVRDADSGSAGGALTYFVADGDARARFQLRPSGELYVARALDRETEPEYLLSVAATDGKFTAYTEVAITVLDVDDNPPYCVRHRYYSRLPEDAPLGTRVMRLLTGDADGPGNAALKHYLTGDHAEHFAIDKGTGVVTVAAALDRETLSSYRLVAHAQDRTRAEWSCGSELLVTLTDVNDNAPRFSADTYAVTLPEDADIGTLVAKVHATDVDLGENRLVRYSFAEENEAFDLASDSGIITLRTPLDRETQAEHRLVIVARDAGRPPLSASATVRLTVADVNDNPPEFEMRLYRAAVPELAALGTDLLRVRATSRDTGVNADVYYSIVGGDGREDFALDRSSGVLTVARPLDYERRKEYALTIQAIDGGSPPLSDQASVNITVADSNDNPPTFSQASYGARVREDAVIGERILQVIADDADSGANGRVTYSIARGNHEDRFAIDADTGYLSVAAPLDRETVPAYVLEVRARDRGTPTLESATLVNVEIVDANDNPPLFARTNYTAVVQEDRPLGYTIIKFEVQDADAPPNAAPYTFDFQSGNEMGAFRLEQDGYLRSATRFNHRIKDRYTLQIRVFDNGTPPLFSDAWVYIKVIEESQYPPVVTPLEIVVNSYLDEFPGGEIGQVFASDRDAYDTLTYKLAPADGAPYPPTDLFEIGSGNGTLRAAPRLDVGDYRLNVTVDDGKFVSFAIVRVTVVLVSDEMLAQAIVVRFREITDRDFVLSHRKGFIRAVAEATDCEPGDVIIVSVQPSGEGTGARRAKRQVAQDLDVAFAVRVAGGFLPADALRRRLHAHLERLEERTRLIVEELLRVSCGGCAHGSCAERVELQSSGLRAVTTDVFALVSAPHRLRGECACLGGYAGDHCDRISNTIDTDAECGEPGCRSSPAVTQLAGDGYLVYRVERGVVEGARVPDDELALSLRFRTRRERGTLLYAAGRVDYAALEVAEGYLQFRMELGSGPALVRAAVPVSDGAWHEARLERRGAGMRLTVDRRSAAATTPPPAAVLDARPDRLLVGAALMRHAHALAPEQVTYGFHGCISELKLGGMLLPLEEGGTSGDGRAALVRRVRARLAPSCAPLPPPTPCGSAPCLNGGTCRDAHTLLEGAPDSEGYTCQCHARFLGPRCEVDTDPCASQPCLHGGFCSAVPAGLAAGGAGAGYRCACAGGLGGARCERGRWCAAGVCAHGGACEEGDWGPSCRCRGYYGPRCQYDVDECAGEPCLNGATCLNEPGSFRCLCPPDKTGMNCGNPLYSDAVVSGGAGGGGTRALHDIWRWACDSRWPLAAAAAILLALLLIAVALPLALRRRARRRTARSPKDEPLNSEKLVPRTSKLSNLEAVSRRDRPTSCADPPPLNNVDTLRSYGSAGDELEGIPPDYRRNLNIEPATDRKPWSEQMHLHTFVDNKIYNDLKGCKSRARTRSPALGRLVAGLPPGEPHMVGGYHWDCSDWCGGGALPGISEVAGSERPDTSPEPPPPTIEPPDQEPSDADTARFADVSSYLLHPDEYLPPAASECDLRARALRQPDAASLITMLEERNSLLGGDEEGSCSDLSANLCEIEESDADDERADRTRARHTDV</sequence>
<feature type="domain" description="Cadherin" evidence="16">
    <location>
        <begin position="2864"/>
        <end position="2974"/>
    </location>
</feature>
<feature type="disulfide bond" evidence="10">
    <location>
        <begin position="4110"/>
        <end position="4119"/>
    </location>
</feature>
<dbReference type="CDD" id="cd11304">
    <property type="entry name" value="Cadherin_repeat"/>
    <property type="match status" value="33"/>
</dbReference>
<feature type="chain" id="PRO_5046533220" description="Fat-like cadherin-related tumor suppressor homolog" evidence="13">
    <location>
        <begin position="20"/>
        <end position="4571"/>
    </location>
</feature>
<feature type="disulfide bond" evidence="10">
    <location>
        <begin position="4157"/>
        <end position="4166"/>
    </location>
</feature>
<dbReference type="InterPro" id="IPR015919">
    <property type="entry name" value="Cadherin-like_sf"/>
</dbReference>
<keyword evidence="8 10" id="KW-1015">Disulfide bond</keyword>
<dbReference type="SMART" id="SM00179">
    <property type="entry name" value="EGF_CA"/>
    <property type="match status" value="3"/>
</dbReference>
<dbReference type="PROSITE" id="PS50025">
    <property type="entry name" value="LAM_G_DOMAIN"/>
    <property type="match status" value="1"/>
</dbReference>
<keyword evidence="2 12" id="KW-0812">Transmembrane</keyword>
<evidence type="ECO:0008006" key="19">
    <source>
        <dbReference type="Google" id="ProtNLM"/>
    </source>
</evidence>
<dbReference type="Gene3D" id="2.60.120.200">
    <property type="match status" value="1"/>
</dbReference>
<feature type="domain" description="Cadherin" evidence="16">
    <location>
        <begin position="589"/>
        <end position="684"/>
    </location>
</feature>
<feature type="region of interest" description="Disordered" evidence="11">
    <location>
        <begin position="4450"/>
        <end position="4482"/>
    </location>
</feature>
<dbReference type="InterPro" id="IPR002126">
    <property type="entry name" value="Cadherin-like_dom"/>
</dbReference>
<feature type="domain" description="Cadherin" evidence="16">
    <location>
        <begin position="29"/>
        <end position="149"/>
    </location>
</feature>
<dbReference type="PROSITE" id="PS01187">
    <property type="entry name" value="EGF_CA"/>
    <property type="match status" value="1"/>
</dbReference>
<comment type="caution">
    <text evidence="10">Lacks conserved residue(s) required for the propagation of feature annotation.</text>
</comment>
<dbReference type="Proteomes" id="UP001153292">
    <property type="component" value="Chromosome 1"/>
</dbReference>
<evidence type="ECO:0000313" key="17">
    <source>
        <dbReference type="EMBL" id="CAH0397243.1"/>
    </source>
</evidence>
<evidence type="ECO:0000256" key="3">
    <source>
        <dbReference type="ARBA" id="ARBA00022729"/>
    </source>
</evidence>
<feature type="domain" description="Cadherin" evidence="16">
    <location>
        <begin position="255"/>
        <end position="367"/>
    </location>
</feature>
<feature type="disulfide bond" evidence="10">
    <location>
        <begin position="4231"/>
        <end position="4240"/>
    </location>
</feature>
<keyword evidence="18" id="KW-1185">Reference proteome</keyword>
<feature type="region of interest" description="Disordered" evidence="11">
    <location>
        <begin position="4331"/>
        <end position="4350"/>
    </location>
</feature>
<feature type="domain" description="Cadherin" evidence="16">
    <location>
        <begin position="731"/>
        <end position="835"/>
    </location>
</feature>
<feature type="domain" description="Cadherin" evidence="16">
    <location>
        <begin position="2027"/>
        <end position="2125"/>
    </location>
</feature>
<dbReference type="InterPro" id="IPR001791">
    <property type="entry name" value="Laminin_G"/>
</dbReference>
<dbReference type="SMART" id="SM00181">
    <property type="entry name" value="EGF"/>
    <property type="match status" value="5"/>
</dbReference>
<feature type="region of interest" description="Disordered" evidence="11">
    <location>
        <begin position="4552"/>
        <end position="4571"/>
    </location>
</feature>
<reference evidence="17" key="1">
    <citation type="submission" date="2021-12" db="EMBL/GenBank/DDBJ databases">
        <authorList>
            <person name="King R."/>
        </authorList>
    </citation>
    <scope>NUCLEOTIDE SEQUENCE</scope>
</reference>
<feature type="domain" description="Cadherin" evidence="16">
    <location>
        <begin position="475"/>
        <end position="580"/>
    </location>
</feature>
<evidence type="ECO:0000256" key="4">
    <source>
        <dbReference type="ARBA" id="ARBA00022737"/>
    </source>
</evidence>
<feature type="domain" description="Cadherin" evidence="16">
    <location>
        <begin position="1713"/>
        <end position="1808"/>
    </location>
</feature>
<comment type="subcellular location">
    <subcellularLocation>
        <location evidence="1">Membrane</location>
        <topology evidence="1">Single-pass membrane protein</topology>
    </subcellularLocation>
</comment>
<evidence type="ECO:0000259" key="15">
    <source>
        <dbReference type="PROSITE" id="PS50026"/>
    </source>
</evidence>
<feature type="signal peptide" evidence="13">
    <location>
        <begin position="1"/>
        <end position="19"/>
    </location>
</feature>
<evidence type="ECO:0000256" key="10">
    <source>
        <dbReference type="PROSITE-ProRule" id="PRU00076"/>
    </source>
</evidence>
<feature type="domain" description="Cadherin" evidence="16">
    <location>
        <begin position="1610"/>
        <end position="1712"/>
    </location>
</feature>
<feature type="domain" description="Cadherin" evidence="16">
    <location>
        <begin position="150"/>
        <end position="258"/>
    </location>
</feature>
<feature type="domain" description="Cadherin" evidence="16">
    <location>
        <begin position="3181"/>
        <end position="3283"/>
    </location>
</feature>
<dbReference type="Pfam" id="PF02210">
    <property type="entry name" value="Laminin_G_2"/>
    <property type="match status" value="1"/>
</dbReference>
<feature type="domain" description="Cadherin" evidence="16">
    <location>
        <begin position="2228"/>
        <end position="2338"/>
    </location>
</feature>
<dbReference type="SUPFAM" id="SSF49313">
    <property type="entry name" value="Cadherin-like"/>
    <property type="match status" value="33"/>
</dbReference>
<feature type="domain" description="Cadherin" evidence="16">
    <location>
        <begin position="940"/>
        <end position="1047"/>
    </location>
</feature>
<proteinExistence type="predicted"/>
<evidence type="ECO:0000256" key="12">
    <source>
        <dbReference type="SAM" id="Phobius"/>
    </source>
</evidence>
<dbReference type="PROSITE" id="PS00022">
    <property type="entry name" value="EGF_1"/>
    <property type="match status" value="3"/>
</dbReference>
<feature type="domain" description="Cadherin" evidence="16">
    <location>
        <begin position="2552"/>
        <end position="2654"/>
    </location>
</feature>
<keyword evidence="6 12" id="KW-1133">Transmembrane helix</keyword>
<name>A0ABN8APD2_CHISP</name>
<dbReference type="EMBL" id="OU963894">
    <property type="protein sequence ID" value="CAH0397243.1"/>
    <property type="molecule type" value="Genomic_DNA"/>
</dbReference>
<feature type="compositionally biased region" description="Pro residues" evidence="11">
    <location>
        <begin position="4463"/>
        <end position="4472"/>
    </location>
</feature>
<feature type="domain" description="Cadherin" evidence="16">
    <location>
        <begin position="3284"/>
        <end position="3388"/>
    </location>
</feature>
<feature type="domain" description="Cadherin" evidence="16">
    <location>
        <begin position="2339"/>
        <end position="2446"/>
    </location>
</feature>
<feature type="domain" description="Cadherin" evidence="16">
    <location>
        <begin position="2126"/>
        <end position="2232"/>
    </location>
</feature>
<feature type="domain" description="EGF-like" evidence="15">
    <location>
        <begin position="4205"/>
        <end position="4241"/>
    </location>
</feature>
<dbReference type="SMART" id="SM00282">
    <property type="entry name" value="LamG"/>
    <property type="match status" value="1"/>
</dbReference>
<keyword evidence="5 9" id="KW-0106">Calcium</keyword>
<dbReference type="Gene3D" id="2.10.25.10">
    <property type="entry name" value="Laminin"/>
    <property type="match status" value="3"/>
</dbReference>
<dbReference type="InterPro" id="IPR013320">
    <property type="entry name" value="ConA-like_dom_sf"/>
</dbReference>
<dbReference type="InterPro" id="IPR039808">
    <property type="entry name" value="Cadherin"/>
</dbReference>
<feature type="compositionally biased region" description="Basic and acidic residues" evidence="11">
    <location>
        <begin position="4560"/>
        <end position="4571"/>
    </location>
</feature>
<evidence type="ECO:0000256" key="9">
    <source>
        <dbReference type="PROSITE-ProRule" id="PRU00043"/>
    </source>
</evidence>
<dbReference type="Pfam" id="PF00008">
    <property type="entry name" value="EGF"/>
    <property type="match status" value="1"/>
</dbReference>
<keyword evidence="7 12" id="KW-0472">Membrane</keyword>
<keyword evidence="4" id="KW-0677">Repeat</keyword>
<evidence type="ECO:0000256" key="8">
    <source>
        <dbReference type="ARBA" id="ARBA00023157"/>
    </source>
</evidence>
<organism evidence="17 18">
    <name type="scientific">Chilo suppressalis</name>
    <name type="common">Asiatic rice borer moth</name>
    <dbReference type="NCBI Taxonomy" id="168631"/>
    <lineage>
        <taxon>Eukaryota</taxon>
        <taxon>Metazoa</taxon>
        <taxon>Ecdysozoa</taxon>
        <taxon>Arthropoda</taxon>
        <taxon>Hexapoda</taxon>
        <taxon>Insecta</taxon>
        <taxon>Pterygota</taxon>
        <taxon>Neoptera</taxon>
        <taxon>Endopterygota</taxon>
        <taxon>Lepidoptera</taxon>
        <taxon>Glossata</taxon>
        <taxon>Ditrysia</taxon>
        <taxon>Pyraloidea</taxon>
        <taxon>Crambidae</taxon>
        <taxon>Crambinae</taxon>
        <taxon>Chilo</taxon>
    </lineage>
</organism>
<dbReference type="CDD" id="cd00054">
    <property type="entry name" value="EGF_CA"/>
    <property type="match status" value="3"/>
</dbReference>
<dbReference type="PROSITE" id="PS00232">
    <property type="entry name" value="CADHERIN_1"/>
    <property type="match status" value="11"/>
</dbReference>
<dbReference type="CDD" id="cd00110">
    <property type="entry name" value="LamG"/>
    <property type="match status" value="1"/>
</dbReference>
<evidence type="ECO:0000256" key="11">
    <source>
        <dbReference type="SAM" id="MobiDB-lite"/>
    </source>
</evidence>
<dbReference type="SUPFAM" id="SSF49899">
    <property type="entry name" value="Concanavalin A-like lectins/glucanases"/>
    <property type="match status" value="1"/>
</dbReference>
<feature type="domain" description="Cadherin" evidence="16">
    <location>
        <begin position="1928"/>
        <end position="2026"/>
    </location>
</feature>
<dbReference type="PANTHER" id="PTHR24027">
    <property type="entry name" value="CADHERIN-23"/>
    <property type="match status" value="1"/>
</dbReference>
<evidence type="ECO:0000259" key="14">
    <source>
        <dbReference type="PROSITE" id="PS50025"/>
    </source>
</evidence>
<evidence type="ECO:0000256" key="2">
    <source>
        <dbReference type="ARBA" id="ARBA00022692"/>
    </source>
</evidence>
<feature type="domain" description="EGF-like" evidence="15">
    <location>
        <begin position="4168"/>
        <end position="4203"/>
    </location>
</feature>
<feature type="domain" description="Cadherin" evidence="16">
    <location>
        <begin position="3077"/>
        <end position="3180"/>
    </location>
</feature>
<evidence type="ECO:0000313" key="18">
    <source>
        <dbReference type="Proteomes" id="UP001153292"/>
    </source>
</evidence>
<feature type="domain" description="EGF-like" evidence="15">
    <location>
        <begin position="4122"/>
        <end position="4167"/>
    </location>
</feature>
<dbReference type="InterPro" id="IPR000742">
    <property type="entry name" value="EGF"/>
</dbReference>
<feature type="domain" description="Cadherin" evidence="16">
    <location>
        <begin position="2655"/>
        <end position="2761"/>
    </location>
</feature>
<evidence type="ECO:0000256" key="7">
    <source>
        <dbReference type="ARBA" id="ARBA00023136"/>
    </source>
</evidence>
<dbReference type="Gene3D" id="2.60.40.60">
    <property type="entry name" value="Cadherins"/>
    <property type="match status" value="34"/>
</dbReference>
<gene>
    <name evidence="17" type="ORF">CHILSU_LOCUS309</name>
</gene>
<evidence type="ECO:0000259" key="16">
    <source>
        <dbReference type="PROSITE" id="PS50268"/>
    </source>
</evidence>
<dbReference type="SUPFAM" id="SSF57196">
    <property type="entry name" value="EGF/Laminin"/>
    <property type="match status" value="2"/>
</dbReference>
<dbReference type="InterPro" id="IPR001881">
    <property type="entry name" value="EGF-like_Ca-bd_dom"/>
</dbReference>
<feature type="domain" description="Cadherin" evidence="16">
    <location>
        <begin position="1407"/>
        <end position="1506"/>
    </location>
</feature>
<dbReference type="InterPro" id="IPR018097">
    <property type="entry name" value="EGF_Ca-bd_CS"/>
</dbReference>
<accession>A0ABN8APD2</accession>
<feature type="region of interest" description="Disordered" evidence="11">
    <location>
        <begin position="4302"/>
        <end position="4325"/>
    </location>
</feature>
<dbReference type="PROSITE" id="PS50026">
    <property type="entry name" value="EGF_3"/>
    <property type="match status" value="4"/>
</dbReference>
<evidence type="ECO:0000256" key="1">
    <source>
        <dbReference type="ARBA" id="ARBA00004167"/>
    </source>
</evidence>
<feature type="domain" description="Cadherin" evidence="16">
    <location>
        <begin position="2975"/>
        <end position="3076"/>
    </location>
</feature>
<feature type="transmembrane region" description="Helical" evidence="12">
    <location>
        <begin position="4274"/>
        <end position="4297"/>
    </location>
</feature>
<dbReference type="PRINTS" id="PR00205">
    <property type="entry name" value="CADHERIN"/>
</dbReference>